<evidence type="ECO:0000313" key="3">
    <source>
        <dbReference type="EMBL" id="OLV17818.1"/>
    </source>
</evidence>
<dbReference type="SUPFAM" id="SSF54106">
    <property type="entry name" value="LysM domain"/>
    <property type="match status" value="1"/>
</dbReference>
<dbReference type="PANTHER" id="PTHR21666">
    <property type="entry name" value="PEPTIDASE-RELATED"/>
    <property type="match status" value="1"/>
</dbReference>
<dbReference type="AlphaFoldDB" id="A0A1U7NY24"/>
<evidence type="ECO:0000256" key="1">
    <source>
        <dbReference type="SAM" id="MobiDB-lite"/>
    </source>
</evidence>
<dbReference type="SMART" id="SM00257">
    <property type="entry name" value="LysM"/>
    <property type="match status" value="1"/>
</dbReference>
<dbReference type="eggNOG" id="COG0739">
    <property type="taxonomic scope" value="Bacteria"/>
</dbReference>
<dbReference type="GO" id="GO:0004222">
    <property type="term" value="F:metalloendopeptidase activity"/>
    <property type="evidence" value="ECO:0007669"/>
    <property type="project" value="TreeGrafter"/>
</dbReference>
<reference evidence="3 4" key="1">
    <citation type="submission" date="2017-01" db="EMBL/GenBank/DDBJ databases">
        <title>Genome Analysis of Deinococcus marmoris KOPRI26562.</title>
        <authorList>
            <person name="Kim J.H."/>
            <person name="Oh H.-M."/>
        </authorList>
    </citation>
    <scope>NUCLEOTIDE SEQUENCE [LARGE SCALE GENOMIC DNA]</scope>
    <source>
        <strain evidence="3 4">KOPRI26562</strain>
    </source>
</reference>
<feature type="region of interest" description="Disordered" evidence="1">
    <location>
        <begin position="76"/>
        <end position="98"/>
    </location>
</feature>
<dbReference type="Gene3D" id="3.10.350.10">
    <property type="entry name" value="LysM domain"/>
    <property type="match status" value="1"/>
</dbReference>
<name>A0A1U7NY24_9DEIO</name>
<dbReference type="InterPro" id="IPR011055">
    <property type="entry name" value="Dup_hybrid_motif"/>
</dbReference>
<dbReference type="CDD" id="cd00118">
    <property type="entry name" value="LysM"/>
    <property type="match status" value="1"/>
</dbReference>
<dbReference type="SUPFAM" id="SSF51261">
    <property type="entry name" value="Duplicated hybrid motif"/>
    <property type="match status" value="1"/>
</dbReference>
<dbReference type="PANTHER" id="PTHR21666:SF287">
    <property type="entry name" value="CYTOPLASMIC MEMBRANE PROTEIN"/>
    <property type="match status" value="1"/>
</dbReference>
<dbReference type="InterPro" id="IPR016047">
    <property type="entry name" value="M23ase_b-sheet_dom"/>
</dbReference>
<evidence type="ECO:0000313" key="4">
    <source>
        <dbReference type="Proteomes" id="UP000186607"/>
    </source>
</evidence>
<protein>
    <recommendedName>
        <fullName evidence="2">LysM domain-containing protein</fullName>
    </recommendedName>
</protein>
<dbReference type="CDD" id="cd12797">
    <property type="entry name" value="M23_peptidase"/>
    <property type="match status" value="1"/>
</dbReference>
<gene>
    <name evidence="3" type="ORF">BOO71_0007726</name>
</gene>
<dbReference type="InterPro" id="IPR018392">
    <property type="entry name" value="LysM"/>
</dbReference>
<evidence type="ECO:0000259" key="2">
    <source>
        <dbReference type="PROSITE" id="PS51782"/>
    </source>
</evidence>
<feature type="compositionally biased region" description="Low complexity" evidence="1">
    <location>
        <begin position="80"/>
        <end position="98"/>
    </location>
</feature>
<dbReference type="eggNOG" id="COG1388">
    <property type="taxonomic scope" value="Bacteria"/>
</dbReference>
<dbReference type="STRING" id="249408.BOO71_0007726"/>
<dbReference type="Pfam" id="PF01551">
    <property type="entry name" value="Peptidase_M23"/>
    <property type="match status" value="1"/>
</dbReference>
<dbReference type="Gene3D" id="2.70.70.10">
    <property type="entry name" value="Glucose Permease (Domain IIA)"/>
    <property type="match status" value="1"/>
</dbReference>
<keyword evidence="4" id="KW-1185">Reference proteome</keyword>
<sequence>MSAFSHLPLILPGMNSRAALLLSLSLLFGVAGAYTVKKGDTLYSIARANNTSVSSIVRLNSLKGTTLEIGQELRIPGVAPTPSTSNPSTPASTVPATSKTVLPAPLPAEQLTPTAPTSSISGVTVRVPQSLRMGEAFTVQLSGARAAQATVRFPSEVGEDVRMPNEVLKPIGAAGEYVVLGRVVLGKTTPVVYEVNLGGELIRGRIAVVGLDQPIQHLNLPARISGVLQDPGKAAEDAAVNKAYMLRTPQVWTKPFAPALAKAKATSSSFGQPRTYVAGGEVAYHFGTDYPAPVGTPVLAVNDGKVILAGKYPVRGGLVLIDHGAGVTSLYFHQSKIVVKAGQTVKRGQKLGEVGTTGLSAGPHLHLEMRVRGEGTNPAGWVDRLWPQ</sequence>
<dbReference type="EMBL" id="MSTI01000086">
    <property type="protein sequence ID" value="OLV17818.1"/>
    <property type="molecule type" value="Genomic_DNA"/>
</dbReference>
<dbReference type="PROSITE" id="PS51782">
    <property type="entry name" value="LYSM"/>
    <property type="match status" value="1"/>
</dbReference>
<proteinExistence type="predicted"/>
<comment type="caution">
    <text evidence="3">The sequence shown here is derived from an EMBL/GenBank/DDBJ whole genome shotgun (WGS) entry which is preliminary data.</text>
</comment>
<accession>A0A1U7NY24</accession>
<dbReference type="InterPro" id="IPR036779">
    <property type="entry name" value="LysM_dom_sf"/>
</dbReference>
<organism evidence="3 4">
    <name type="scientific">Deinococcus marmoris</name>
    <dbReference type="NCBI Taxonomy" id="249408"/>
    <lineage>
        <taxon>Bacteria</taxon>
        <taxon>Thermotogati</taxon>
        <taxon>Deinococcota</taxon>
        <taxon>Deinococci</taxon>
        <taxon>Deinococcales</taxon>
        <taxon>Deinococcaceae</taxon>
        <taxon>Deinococcus</taxon>
    </lineage>
</organism>
<feature type="domain" description="LysM" evidence="2">
    <location>
        <begin position="32"/>
        <end position="75"/>
    </location>
</feature>
<dbReference type="InterPro" id="IPR050570">
    <property type="entry name" value="Cell_wall_metabolism_enzyme"/>
</dbReference>
<dbReference type="Pfam" id="PF01476">
    <property type="entry name" value="LysM"/>
    <property type="match status" value="1"/>
</dbReference>
<dbReference type="Proteomes" id="UP000186607">
    <property type="component" value="Unassembled WGS sequence"/>
</dbReference>